<gene>
    <name evidence="3" type="ORF">PAHAL_3G045000</name>
</gene>
<dbReference type="Proteomes" id="UP000243499">
    <property type="component" value="Chromosome 3"/>
</dbReference>
<feature type="chain" id="PRO_5015750435" description="Alginate lyase 2 domain-containing protein" evidence="1">
    <location>
        <begin position="33"/>
        <end position="231"/>
    </location>
</feature>
<keyword evidence="1" id="KW-0732">Signal</keyword>
<proteinExistence type="predicted"/>
<dbReference type="SUPFAM" id="SSF49899">
    <property type="entry name" value="Concanavalin A-like lectins/glucanases"/>
    <property type="match status" value="1"/>
</dbReference>
<dbReference type="Gene3D" id="2.60.120.200">
    <property type="match status" value="1"/>
</dbReference>
<sequence>MASQALLHLPWLSCVCVCMVAVAALLASPAAASRALAVGSGDPTVGFTAVRLSEGNFVLQRPYDVPGGDRYRFDGGVRQLWVLSSDKPHDPHSNTSPRTEIRMTGYDYSSGVWQFEGYGYVPSGTTGVSVMQVFGGGESATTLMLHVYDGALRYYDRQVVEDNIYDRWFRLNVVHDVDASTVAVYVDGVERLRVAGRGGDSHYFKFGVYAQNHASSCMESRWKNIRIFRKD</sequence>
<dbReference type="PANTHER" id="PTHR33681">
    <property type="entry name" value="BINDING PROTEIN, PUTATIVE, EXPRESSED-RELATED"/>
    <property type="match status" value="1"/>
</dbReference>
<feature type="domain" description="Alginate lyase 2" evidence="2">
    <location>
        <begin position="56"/>
        <end position="228"/>
    </location>
</feature>
<dbReference type="InterPro" id="IPR013320">
    <property type="entry name" value="ConA-like_dom_sf"/>
</dbReference>
<dbReference type="PANTHER" id="PTHR33681:SF4">
    <property type="entry name" value="OS12G0171100 PROTEIN"/>
    <property type="match status" value="1"/>
</dbReference>
<name>A0A2T8KH52_9POAL</name>
<evidence type="ECO:0000256" key="1">
    <source>
        <dbReference type="SAM" id="SignalP"/>
    </source>
</evidence>
<dbReference type="EMBL" id="CM008048">
    <property type="protein sequence ID" value="PVH61484.1"/>
    <property type="molecule type" value="Genomic_DNA"/>
</dbReference>
<organism evidence="3">
    <name type="scientific">Panicum hallii</name>
    <dbReference type="NCBI Taxonomy" id="206008"/>
    <lineage>
        <taxon>Eukaryota</taxon>
        <taxon>Viridiplantae</taxon>
        <taxon>Streptophyta</taxon>
        <taxon>Embryophyta</taxon>
        <taxon>Tracheophyta</taxon>
        <taxon>Spermatophyta</taxon>
        <taxon>Magnoliopsida</taxon>
        <taxon>Liliopsida</taxon>
        <taxon>Poales</taxon>
        <taxon>Poaceae</taxon>
        <taxon>PACMAD clade</taxon>
        <taxon>Panicoideae</taxon>
        <taxon>Panicodae</taxon>
        <taxon>Paniceae</taxon>
        <taxon>Panicinae</taxon>
        <taxon>Panicum</taxon>
        <taxon>Panicum sect. Panicum</taxon>
    </lineage>
</organism>
<dbReference type="InterPro" id="IPR014895">
    <property type="entry name" value="Alginate_lyase_2"/>
</dbReference>
<protein>
    <recommendedName>
        <fullName evidence="2">Alginate lyase 2 domain-containing protein</fullName>
    </recommendedName>
</protein>
<reference evidence="3" key="1">
    <citation type="submission" date="2018-04" db="EMBL/GenBank/DDBJ databases">
        <title>WGS assembly of Panicum hallii.</title>
        <authorList>
            <person name="Lovell J."/>
            <person name="Jenkins J."/>
            <person name="Lowry D."/>
            <person name="Mamidi S."/>
            <person name="Sreedasyam A."/>
            <person name="Weng X."/>
            <person name="Barry K."/>
            <person name="Bonette J."/>
            <person name="Campitelli B."/>
            <person name="Daum C."/>
            <person name="Gordon S."/>
            <person name="Gould B."/>
            <person name="Lipzen A."/>
            <person name="Macqueen A."/>
            <person name="Palacio-Mejia J."/>
            <person name="Plott C."/>
            <person name="Shakirov E."/>
            <person name="Shu S."/>
            <person name="Yoshinaga Y."/>
            <person name="Zane M."/>
            <person name="Rokhsar D."/>
            <person name="Grimwood J."/>
            <person name="Schmutz J."/>
            <person name="Juenger T."/>
        </authorList>
    </citation>
    <scope>NUCLEOTIDE SEQUENCE [LARGE SCALE GENOMIC DNA]</scope>
    <source>
        <strain evidence="3">FIL2</strain>
    </source>
</reference>
<accession>A0A2T8KH52</accession>
<dbReference type="AlphaFoldDB" id="A0A2T8KH52"/>
<evidence type="ECO:0000259" key="2">
    <source>
        <dbReference type="Pfam" id="PF08787"/>
    </source>
</evidence>
<evidence type="ECO:0000313" key="3">
    <source>
        <dbReference type="EMBL" id="PVH61484.1"/>
    </source>
</evidence>
<dbReference type="Pfam" id="PF08787">
    <property type="entry name" value="Alginate_lyase2"/>
    <property type="match status" value="1"/>
</dbReference>
<feature type="signal peptide" evidence="1">
    <location>
        <begin position="1"/>
        <end position="32"/>
    </location>
</feature>
<dbReference type="Gramene" id="PVH61484">
    <property type="protein sequence ID" value="PVH61484"/>
    <property type="gene ID" value="PAHAL_3G045000"/>
</dbReference>